<dbReference type="InterPro" id="IPR002514">
    <property type="entry name" value="Transposase_8"/>
</dbReference>
<keyword evidence="2" id="KW-1185">Reference proteome</keyword>
<sequence>MSKSNISKEFKRDAVRQITERGYPVAEVSQRLEVKDLQQHALPARQIGEGPICRARARL</sequence>
<dbReference type="EMBL" id="JAVDUP010000012">
    <property type="protein sequence ID" value="MDR6904063.1"/>
    <property type="molecule type" value="Genomic_DNA"/>
</dbReference>
<gene>
    <name evidence="1" type="ORF">J2W52_005696</name>
</gene>
<reference evidence="1 2" key="1">
    <citation type="submission" date="2023-07" db="EMBL/GenBank/DDBJ databases">
        <title>Sorghum-associated microbial communities from plants grown in Nebraska, USA.</title>
        <authorList>
            <person name="Schachtman D."/>
        </authorList>
    </citation>
    <scope>NUCLEOTIDE SEQUENCE [LARGE SCALE GENOMIC DNA]</scope>
    <source>
        <strain evidence="1 2">3199</strain>
    </source>
</reference>
<evidence type="ECO:0000313" key="1">
    <source>
        <dbReference type="EMBL" id="MDR6904063.1"/>
    </source>
</evidence>
<name>A0ABU1T033_9HYPH</name>
<organism evidence="1 2">
    <name type="scientific">Rhizobium miluonense</name>
    <dbReference type="NCBI Taxonomy" id="411945"/>
    <lineage>
        <taxon>Bacteria</taxon>
        <taxon>Pseudomonadati</taxon>
        <taxon>Pseudomonadota</taxon>
        <taxon>Alphaproteobacteria</taxon>
        <taxon>Hyphomicrobiales</taxon>
        <taxon>Rhizobiaceae</taxon>
        <taxon>Rhizobium/Agrobacterium group</taxon>
        <taxon>Rhizobium</taxon>
    </lineage>
</organism>
<dbReference type="Proteomes" id="UP001250791">
    <property type="component" value="Unassembled WGS sequence"/>
</dbReference>
<protein>
    <submittedName>
        <fullName evidence="1">Transposase</fullName>
    </submittedName>
</protein>
<proteinExistence type="predicted"/>
<dbReference type="Pfam" id="PF01527">
    <property type="entry name" value="HTH_Tnp_1"/>
    <property type="match status" value="1"/>
</dbReference>
<evidence type="ECO:0000313" key="2">
    <source>
        <dbReference type="Proteomes" id="UP001250791"/>
    </source>
</evidence>
<accession>A0ABU1T033</accession>
<comment type="caution">
    <text evidence="1">The sequence shown here is derived from an EMBL/GenBank/DDBJ whole genome shotgun (WGS) entry which is preliminary data.</text>
</comment>